<comment type="caution">
    <text evidence="1">The sequence shown here is derived from an EMBL/GenBank/DDBJ whole genome shotgun (WGS) entry which is preliminary data.</text>
</comment>
<accession>A0ACA9M553</accession>
<protein>
    <submittedName>
        <fullName evidence="1">972_t:CDS:1</fullName>
    </submittedName>
</protein>
<gene>
    <name evidence="1" type="ORF">ACOLOM_LOCUS5438</name>
</gene>
<evidence type="ECO:0000313" key="1">
    <source>
        <dbReference type="EMBL" id="CAG8566745.1"/>
    </source>
</evidence>
<dbReference type="Proteomes" id="UP000789525">
    <property type="component" value="Unassembled WGS sequence"/>
</dbReference>
<keyword evidence="2" id="KW-1185">Reference proteome</keyword>
<reference evidence="1" key="1">
    <citation type="submission" date="2021-06" db="EMBL/GenBank/DDBJ databases">
        <authorList>
            <person name="Kallberg Y."/>
            <person name="Tangrot J."/>
            <person name="Rosling A."/>
        </authorList>
    </citation>
    <scope>NUCLEOTIDE SEQUENCE</scope>
    <source>
        <strain evidence="1">CL356</strain>
    </source>
</reference>
<dbReference type="EMBL" id="CAJVPT010010059">
    <property type="protein sequence ID" value="CAG8566745.1"/>
    <property type="molecule type" value="Genomic_DNA"/>
</dbReference>
<sequence length="85" mass="8963">MGRQTANASGPITIVPTSFILFVYSVFCAAVAVLCWSSASGHLRRAVDEASPELRGKPVVTAFSGPTQATAIQRPQIPGRIFNSS</sequence>
<name>A0ACA9M553_9GLOM</name>
<evidence type="ECO:0000313" key="2">
    <source>
        <dbReference type="Proteomes" id="UP000789525"/>
    </source>
</evidence>
<organism evidence="1 2">
    <name type="scientific">Acaulospora colombiana</name>
    <dbReference type="NCBI Taxonomy" id="27376"/>
    <lineage>
        <taxon>Eukaryota</taxon>
        <taxon>Fungi</taxon>
        <taxon>Fungi incertae sedis</taxon>
        <taxon>Mucoromycota</taxon>
        <taxon>Glomeromycotina</taxon>
        <taxon>Glomeromycetes</taxon>
        <taxon>Diversisporales</taxon>
        <taxon>Acaulosporaceae</taxon>
        <taxon>Acaulospora</taxon>
    </lineage>
</organism>
<proteinExistence type="predicted"/>